<evidence type="ECO:0000313" key="2">
    <source>
        <dbReference type="EMBL" id="KKL55040.1"/>
    </source>
</evidence>
<evidence type="ECO:0000256" key="1">
    <source>
        <dbReference type="SAM" id="MobiDB-lite"/>
    </source>
</evidence>
<organism evidence="2">
    <name type="scientific">marine sediment metagenome</name>
    <dbReference type="NCBI Taxonomy" id="412755"/>
    <lineage>
        <taxon>unclassified sequences</taxon>
        <taxon>metagenomes</taxon>
        <taxon>ecological metagenomes</taxon>
    </lineage>
</organism>
<name>A0A0F9FCN2_9ZZZZ</name>
<gene>
    <name evidence="2" type="ORF">LCGC14_2259400</name>
</gene>
<feature type="region of interest" description="Disordered" evidence="1">
    <location>
        <begin position="364"/>
        <end position="384"/>
    </location>
</feature>
<evidence type="ECO:0008006" key="3">
    <source>
        <dbReference type="Google" id="ProtNLM"/>
    </source>
</evidence>
<comment type="caution">
    <text evidence="2">The sequence shown here is derived from an EMBL/GenBank/DDBJ whole genome shotgun (WGS) entry which is preliminary data.</text>
</comment>
<accession>A0A0F9FCN2</accession>
<sequence>MSTSEAITGIYQGQANTSIKIPAPDPSSLLRFHRAGDSYVTLHRKPTPETFVNLGAFRPGELEEIFPEMREELERDSYFSVNSYAFPLRRGKTKHLRYLNAAYVDLDCYGLSGSEALGKTVQAMAEFIIPSASIFGLSGRGIWLFWLLRDVTIPDIPQRAFPEKRLFYARVQKALHSRLKKTLPELEPDGNALDLVRVTRIPGSLNTKAGSQVLHFASLTPEGRLRFYTLRELGDFLDVEEKKPLPKKIVRFGKRIPNRRAGWVASWEKRLRWFEALRGLRGGFVEGCRNHAAYCYANLLRRNGLREGEVFSQVAELGKECNPPLSDVEVLGAVVSTQMLNATIHISTARMAAMLRPTPEELPALAPFEPKKRPTRLPAQKRRAKVEARRARIGEIVAGLE</sequence>
<dbReference type="AlphaFoldDB" id="A0A0F9FCN2"/>
<reference evidence="2" key="1">
    <citation type="journal article" date="2015" name="Nature">
        <title>Complex archaea that bridge the gap between prokaryotes and eukaryotes.</title>
        <authorList>
            <person name="Spang A."/>
            <person name="Saw J.H."/>
            <person name="Jorgensen S.L."/>
            <person name="Zaremba-Niedzwiedzka K."/>
            <person name="Martijn J."/>
            <person name="Lind A.E."/>
            <person name="van Eijk R."/>
            <person name="Schleper C."/>
            <person name="Guy L."/>
            <person name="Ettema T.J."/>
        </authorList>
    </citation>
    <scope>NUCLEOTIDE SEQUENCE</scope>
</reference>
<proteinExistence type="predicted"/>
<protein>
    <recommendedName>
        <fullName evidence="3">Primase C-terminal 1 domain-containing protein</fullName>
    </recommendedName>
</protein>
<feature type="non-terminal residue" evidence="2">
    <location>
        <position position="401"/>
    </location>
</feature>
<dbReference type="EMBL" id="LAZR01030984">
    <property type="protein sequence ID" value="KKL55040.1"/>
    <property type="molecule type" value="Genomic_DNA"/>
</dbReference>
<feature type="compositionally biased region" description="Basic residues" evidence="1">
    <location>
        <begin position="373"/>
        <end position="384"/>
    </location>
</feature>